<accession>A0ABR7XAN3</accession>
<evidence type="ECO:0000256" key="1">
    <source>
        <dbReference type="SAM" id="Phobius"/>
    </source>
</evidence>
<sequence>MKPLIVLLAVFWVSCLASFIAGHPADYYFCGRLAMGVMLIFAATAHFKFTNGMVLMVPNYIPYKRAVVYITGYIEMLAAIGLLVKTVREPVAWFVIFFLVLLLPANIHAAQNKVNLEKPDICGAGVNYLWFRIPLQVFFIAWVYFFGVMH</sequence>
<gene>
    <name evidence="2" type="ORF">IDJ75_20235</name>
</gene>
<feature type="transmembrane region" description="Helical" evidence="1">
    <location>
        <begin position="33"/>
        <end position="54"/>
    </location>
</feature>
<dbReference type="PANTHER" id="PTHR36974:SF1">
    <property type="entry name" value="DOXX FAMILY MEMBRANE PROTEIN"/>
    <property type="match status" value="1"/>
</dbReference>
<protein>
    <recommendedName>
        <fullName evidence="4">DoxX family membrane protein</fullName>
    </recommendedName>
</protein>
<keyword evidence="1" id="KW-0812">Transmembrane</keyword>
<reference evidence="2 3" key="1">
    <citation type="submission" date="2020-09" db="EMBL/GenBank/DDBJ databases">
        <title>Novel species of Mucilaginibacter isolated from a glacier on the Tibetan Plateau.</title>
        <authorList>
            <person name="Liu Q."/>
            <person name="Xin Y.-H."/>
        </authorList>
    </citation>
    <scope>NUCLEOTIDE SEQUENCE [LARGE SCALE GENOMIC DNA]</scope>
    <source>
        <strain evidence="2 3">CGMCC 1.13878</strain>
    </source>
</reference>
<name>A0ABR7XAN3_9SPHI</name>
<evidence type="ECO:0000313" key="2">
    <source>
        <dbReference type="EMBL" id="MBD1387625.1"/>
    </source>
</evidence>
<keyword evidence="1" id="KW-1133">Transmembrane helix</keyword>
<proteinExistence type="predicted"/>
<comment type="caution">
    <text evidence="2">The sequence shown here is derived from an EMBL/GenBank/DDBJ whole genome shotgun (WGS) entry which is preliminary data.</text>
</comment>
<feature type="transmembrane region" description="Helical" evidence="1">
    <location>
        <begin position="129"/>
        <end position="147"/>
    </location>
</feature>
<dbReference type="Proteomes" id="UP000618754">
    <property type="component" value="Unassembled WGS sequence"/>
</dbReference>
<dbReference type="PANTHER" id="PTHR36974">
    <property type="entry name" value="MEMBRANE PROTEIN-RELATED"/>
    <property type="match status" value="1"/>
</dbReference>
<evidence type="ECO:0000313" key="3">
    <source>
        <dbReference type="Proteomes" id="UP000618754"/>
    </source>
</evidence>
<feature type="transmembrane region" description="Helical" evidence="1">
    <location>
        <begin position="90"/>
        <end position="109"/>
    </location>
</feature>
<dbReference type="EMBL" id="JACWMW010000007">
    <property type="protein sequence ID" value="MBD1387625.1"/>
    <property type="molecule type" value="Genomic_DNA"/>
</dbReference>
<feature type="transmembrane region" description="Helical" evidence="1">
    <location>
        <begin position="66"/>
        <end position="84"/>
    </location>
</feature>
<dbReference type="PROSITE" id="PS51257">
    <property type="entry name" value="PROKAR_LIPOPROTEIN"/>
    <property type="match status" value="1"/>
</dbReference>
<dbReference type="RefSeq" id="WP_191177471.1">
    <property type="nucleotide sequence ID" value="NZ_JACWMW010000007.1"/>
</dbReference>
<organism evidence="2 3">
    <name type="scientific">Mucilaginibacter rigui</name>
    <dbReference type="NCBI Taxonomy" id="534635"/>
    <lineage>
        <taxon>Bacteria</taxon>
        <taxon>Pseudomonadati</taxon>
        <taxon>Bacteroidota</taxon>
        <taxon>Sphingobacteriia</taxon>
        <taxon>Sphingobacteriales</taxon>
        <taxon>Sphingobacteriaceae</taxon>
        <taxon>Mucilaginibacter</taxon>
    </lineage>
</organism>
<evidence type="ECO:0008006" key="4">
    <source>
        <dbReference type="Google" id="ProtNLM"/>
    </source>
</evidence>
<keyword evidence="3" id="KW-1185">Reference proteome</keyword>
<keyword evidence="1" id="KW-0472">Membrane</keyword>